<dbReference type="STRING" id="1449976.KALB_8069"/>
<proteinExistence type="predicted"/>
<keyword evidence="1" id="KW-1133">Transmembrane helix</keyword>
<feature type="transmembrane region" description="Helical" evidence="1">
    <location>
        <begin position="44"/>
        <end position="63"/>
    </location>
</feature>
<gene>
    <name evidence="2" type="ORF">KALB_8069</name>
</gene>
<dbReference type="Proteomes" id="UP000019225">
    <property type="component" value="Chromosome"/>
</dbReference>
<protein>
    <submittedName>
        <fullName evidence="2">Uncharacterized protein</fullName>
    </submittedName>
</protein>
<evidence type="ECO:0000313" key="3">
    <source>
        <dbReference type="Proteomes" id="UP000019225"/>
    </source>
</evidence>
<reference evidence="2 3" key="1">
    <citation type="journal article" date="2014" name="BMC Genomics">
        <title>Complete genome sequence of producer of the glycopeptide antibiotic Aculeximycin Kutzneria albida DSM 43870T, a representative of minor genus of Pseudonocardiaceae.</title>
        <authorList>
            <person name="Rebets Y."/>
            <person name="Tokovenko B."/>
            <person name="Lushchyk I."/>
            <person name="Ruckert C."/>
            <person name="Zaburannyi N."/>
            <person name="Bechthold A."/>
            <person name="Kalinowski J."/>
            <person name="Luzhetskyy A."/>
        </authorList>
    </citation>
    <scope>NUCLEOTIDE SEQUENCE [LARGE SCALE GENOMIC DNA]</scope>
    <source>
        <strain evidence="2">DSM 43870</strain>
    </source>
</reference>
<dbReference type="InterPro" id="IPR021385">
    <property type="entry name" value="DUF3017"/>
</dbReference>
<evidence type="ECO:0000256" key="1">
    <source>
        <dbReference type="SAM" id="Phobius"/>
    </source>
</evidence>
<keyword evidence="1" id="KW-0812">Transmembrane</keyword>
<keyword evidence="1" id="KW-0472">Membrane</keyword>
<dbReference type="EMBL" id="CP007155">
    <property type="protein sequence ID" value="AHI01427.1"/>
    <property type="molecule type" value="Genomic_DNA"/>
</dbReference>
<organism evidence="2 3">
    <name type="scientific">Kutzneria albida DSM 43870</name>
    <dbReference type="NCBI Taxonomy" id="1449976"/>
    <lineage>
        <taxon>Bacteria</taxon>
        <taxon>Bacillati</taxon>
        <taxon>Actinomycetota</taxon>
        <taxon>Actinomycetes</taxon>
        <taxon>Pseudonocardiales</taxon>
        <taxon>Pseudonocardiaceae</taxon>
        <taxon>Kutzneria</taxon>
    </lineage>
</organism>
<dbReference type="HOGENOM" id="CLU_152435_1_0_11"/>
<evidence type="ECO:0000313" key="2">
    <source>
        <dbReference type="EMBL" id="AHI01427.1"/>
    </source>
</evidence>
<dbReference type="Pfam" id="PF11222">
    <property type="entry name" value="DUF3017"/>
    <property type="match status" value="1"/>
</dbReference>
<dbReference type="eggNOG" id="ENOG5033CNM">
    <property type="taxonomic scope" value="Bacteria"/>
</dbReference>
<feature type="transmembrane region" description="Helical" evidence="1">
    <location>
        <begin position="20"/>
        <end position="38"/>
    </location>
</feature>
<keyword evidence="3" id="KW-1185">Reference proteome</keyword>
<dbReference type="AlphaFoldDB" id="W5WLI3"/>
<dbReference type="KEGG" id="kal:KALB_8069"/>
<sequence length="110" mass="11696">MSGGSVNGVVEVTGRKRRRLPVAYVPFTLVLLTVVIGAQRMLAYHWRQGAVLVGGALLLAAVLRAVLTEDRLALIAIRSKRTDVVIYGLLGLAVTVVAFSIVGGPFDPNN</sequence>
<feature type="transmembrane region" description="Helical" evidence="1">
    <location>
        <begin position="84"/>
        <end position="106"/>
    </location>
</feature>
<name>W5WLI3_9PSEU</name>
<accession>W5WLI3</accession>